<keyword evidence="1" id="KW-1133">Transmembrane helix</keyword>
<proteinExistence type="predicted"/>
<feature type="signal peptide" evidence="2">
    <location>
        <begin position="1"/>
        <end position="32"/>
    </location>
</feature>
<sequence length="654" mass="70273">MKRALRAVHVLAATAVFLLAYAVFIAPSPARAQPNAIPHIYSAIKFATEKGWCEIKGPAKADCNEFTTFCRNDKWAEYVKDNFELSGPLVTLKQGHTPPPDGVISYLRDRPLNQNQLPLLRTSACYCECAEGDTSQGCSGKAAGTPVLIGVAGSAQGVTREECDAACAPRKTASKCAGALPYLIQTAGGSAPSVAQTGAAAQISLNMTCFRPDECSTQDGVFETYAECPSGKGRCYAKEPIITLNTKIGNVSQVQGMANYVITAYRYLISVIVVISTVMFIFGAFLYLLGSAMPKIEQGKKYMIDAVVGMLLVIGAVTILRTINPNTLTLNPLKVYMVNTIQFIQTQFCKDIAGSGKFALAGEDRLQVPAYQTIAANPANFNTPGDKTECGKFYYLENNPIADACEGNVCPKGELCQSCADGEAIECRGQRSAKFVCSKAVFAGSITYMDFRRPTEAYLIFFCNYAQNNDVAAIEGSMKVPFQNRFEAVGLQGNEVTDTRKTGFRNYSFALTENVVKDAESFCSTKGGLRGAMLAMKYYDRGLTPSKPILDPTGDDYLLVVKQQCVRGSAKQGPGYSDGRTATDFTQIAEAISCANQQGNLVDDPKKPLKFWSADELRAAINGDAPITCDFMMSDANAPSDPVAAGLCKGKASG</sequence>
<gene>
    <name evidence="3" type="ORF">HS096_01770</name>
</gene>
<dbReference type="AlphaFoldDB" id="A0A928TQ02"/>
<dbReference type="EMBL" id="JABTTY010000001">
    <property type="protein sequence ID" value="MBE7525102.1"/>
    <property type="molecule type" value="Genomic_DNA"/>
</dbReference>
<name>A0A928TQ02_UNCKA</name>
<keyword evidence="2" id="KW-0732">Signal</keyword>
<evidence type="ECO:0000256" key="2">
    <source>
        <dbReference type="SAM" id="SignalP"/>
    </source>
</evidence>
<feature type="transmembrane region" description="Helical" evidence="1">
    <location>
        <begin position="267"/>
        <end position="290"/>
    </location>
</feature>
<feature type="transmembrane region" description="Helical" evidence="1">
    <location>
        <begin position="302"/>
        <end position="323"/>
    </location>
</feature>
<reference evidence="3" key="1">
    <citation type="submission" date="2020-05" db="EMBL/GenBank/DDBJ databases">
        <title>High-Quality Genomes of Partial-Nitritation/Anammox System by Hierarchical Clustering Based Hybrid Assembly.</title>
        <authorList>
            <person name="Liu L."/>
            <person name="Wang Y."/>
            <person name="Che Y."/>
            <person name="Chen Y."/>
            <person name="Xia Y."/>
            <person name="Luo R."/>
            <person name="Cheng S.H."/>
            <person name="Zheng C."/>
            <person name="Zhang T."/>
        </authorList>
    </citation>
    <scope>NUCLEOTIDE SEQUENCE</scope>
    <source>
        <strain evidence="3">H1_PAT1</strain>
    </source>
</reference>
<feature type="chain" id="PRO_5037806511" evidence="2">
    <location>
        <begin position="33"/>
        <end position="654"/>
    </location>
</feature>
<comment type="caution">
    <text evidence="3">The sequence shown here is derived from an EMBL/GenBank/DDBJ whole genome shotgun (WGS) entry which is preliminary data.</text>
</comment>
<protein>
    <submittedName>
        <fullName evidence="3">Uncharacterized protein</fullName>
    </submittedName>
</protein>
<evidence type="ECO:0000313" key="4">
    <source>
        <dbReference type="Proteomes" id="UP000710385"/>
    </source>
</evidence>
<dbReference type="Proteomes" id="UP000710385">
    <property type="component" value="Unassembled WGS sequence"/>
</dbReference>
<accession>A0A928TQ02</accession>
<organism evidence="3 4">
    <name type="scientific">candidate division WWE3 bacterium</name>
    <dbReference type="NCBI Taxonomy" id="2053526"/>
    <lineage>
        <taxon>Bacteria</taxon>
        <taxon>Katanobacteria</taxon>
    </lineage>
</organism>
<keyword evidence="1" id="KW-0472">Membrane</keyword>
<keyword evidence="1" id="KW-0812">Transmembrane</keyword>
<evidence type="ECO:0000256" key="1">
    <source>
        <dbReference type="SAM" id="Phobius"/>
    </source>
</evidence>
<evidence type="ECO:0000313" key="3">
    <source>
        <dbReference type="EMBL" id="MBE7525102.1"/>
    </source>
</evidence>